<dbReference type="AlphaFoldDB" id="A0AAD3D2L3"/>
<sequence length="258" mass="30413">MKNAFHKRNHNTSYKAINPKHMESVMRLQLQKMLDCAKKTNESRKLLAPFSHLKESLLTRSTEMKPEYVRQVSLNSSDWNADSAEHEENNQSKSHNDDESNCIFDDLIQDCCDFVENQDGPDDEEYYDNMKFNNTSPEYVPANIRATYHSSSASQVQPRFVGKGREDTRRSHYLDERKEERNEFNQHLQRPYSNEYMSEKEQCTNNSSDSCVLYYYDSTSNVRRSRTYNEQQDDTTMPTNLNFPVQKTEAFNFSNFSY</sequence>
<dbReference type="EMBL" id="BLLK01000052">
    <property type="protein sequence ID" value="GFH56437.1"/>
    <property type="molecule type" value="Genomic_DNA"/>
</dbReference>
<name>A0AAD3D2L3_9STRA</name>
<organism evidence="2 3">
    <name type="scientific">Chaetoceros tenuissimus</name>
    <dbReference type="NCBI Taxonomy" id="426638"/>
    <lineage>
        <taxon>Eukaryota</taxon>
        <taxon>Sar</taxon>
        <taxon>Stramenopiles</taxon>
        <taxon>Ochrophyta</taxon>
        <taxon>Bacillariophyta</taxon>
        <taxon>Coscinodiscophyceae</taxon>
        <taxon>Chaetocerotophycidae</taxon>
        <taxon>Chaetocerotales</taxon>
        <taxon>Chaetocerotaceae</taxon>
        <taxon>Chaetoceros</taxon>
    </lineage>
</organism>
<evidence type="ECO:0000313" key="2">
    <source>
        <dbReference type="EMBL" id="GFH56437.1"/>
    </source>
</evidence>
<feature type="compositionally biased region" description="Basic and acidic residues" evidence="1">
    <location>
        <begin position="83"/>
        <end position="98"/>
    </location>
</feature>
<reference evidence="2 3" key="1">
    <citation type="journal article" date="2021" name="Sci. Rep.">
        <title>The genome of the diatom Chaetoceros tenuissimus carries an ancient integrated fragment of an extant virus.</title>
        <authorList>
            <person name="Hongo Y."/>
            <person name="Kimura K."/>
            <person name="Takaki Y."/>
            <person name="Yoshida Y."/>
            <person name="Baba S."/>
            <person name="Kobayashi G."/>
            <person name="Nagasaki K."/>
            <person name="Hano T."/>
            <person name="Tomaru Y."/>
        </authorList>
    </citation>
    <scope>NUCLEOTIDE SEQUENCE [LARGE SCALE GENOMIC DNA]</scope>
    <source>
        <strain evidence="2 3">NIES-3715</strain>
    </source>
</reference>
<gene>
    <name evidence="2" type="ORF">CTEN210_12913</name>
</gene>
<feature type="region of interest" description="Disordered" evidence="1">
    <location>
        <begin position="79"/>
        <end position="98"/>
    </location>
</feature>
<evidence type="ECO:0000313" key="3">
    <source>
        <dbReference type="Proteomes" id="UP001054902"/>
    </source>
</evidence>
<keyword evidence="3" id="KW-1185">Reference proteome</keyword>
<accession>A0AAD3D2L3</accession>
<comment type="caution">
    <text evidence="2">The sequence shown here is derived from an EMBL/GenBank/DDBJ whole genome shotgun (WGS) entry which is preliminary data.</text>
</comment>
<proteinExistence type="predicted"/>
<dbReference type="Proteomes" id="UP001054902">
    <property type="component" value="Unassembled WGS sequence"/>
</dbReference>
<protein>
    <submittedName>
        <fullName evidence="2">Uncharacterized protein</fullName>
    </submittedName>
</protein>
<evidence type="ECO:0000256" key="1">
    <source>
        <dbReference type="SAM" id="MobiDB-lite"/>
    </source>
</evidence>